<protein>
    <submittedName>
        <fullName evidence="2">RCG56900</fullName>
    </submittedName>
</protein>
<sequence length="49" mass="5470">MRMGFVTRTTNRMVPATGREMLWTNGAPVERIKARPDPEVNESASASHL</sequence>
<feature type="non-terminal residue" evidence="2">
    <location>
        <position position="49"/>
    </location>
</feature>
<feature type="region of interest" description="Disordered" evidence="1">
    <location>
        <begin position="1"/>
        <end position="49"/>
    </location>
</feature>
<organism evidence="2 3">
    <name type="scientific">Rattus norvegicus</name>
    <name type="common">Rat</name>
    <dbReference type="NCBI Taxonomy" id="10116"/>
    <lineage>
        <taxon>Eukaryota</taxon>
        <taxon>Metazoa</taxon>
        <taxon>Chordata</taxon>
        <taxon>Craniata</taxon>
        <taxon>Vertebrata</taxon>
        <taxon>Euteleostomi</taxon>
        <taxon>Mammalia</taxon>
        <taxon>Eutheria</taxon>
        <taxon>Euarchontoglires</taxon>
        <taxon>Glires</taxon>
        <taxon>Rodentia</taxon>
        <taxon>Myomorpha</taxon>
        <taxon>Muroidea</taxon>
        <taxon>Muridae</taxon>
        <taxon>Murinae</taxon>
        <taxon>Rattus</taxon>
    </lineage>
</organism>
<accession>A6JCU6</accession>
<proteinExistence type="predicted"/>
<evidence type="ECO:0000313" key="3">
    <source>
        <dbReference type="Proteomes" id="UP000234681"/>
    </source>
</evidence>
<dbReference type="AlphaFoldDB" id="A6JCU6"/>
<evidence type="ECO:0000313" key="2">
    <source>
        <dbReference type="EMBL" id="EDL89868.1"/>
    </source>
</evidence>
<dbReference type="Proteomes" id="UP000234681">
    <property type="component" value="Chromosome 14"/>
</dbReference>
<evidence type="ECO:0000256" key="1">
    <source>
        <dbReference type="SAM" id="MobiDB-lite"/>
    </source>
</evidence>
<name>A6JCU6_RAT</name>
<gene>
    <name evidence="2" type="ORF">rCG_56900</name>
</gene>
<dbReference type="EMBL" id="CH473981">
    <property type="protein sequence ID" value="EDL89868.1"/>
    <property type="molecule type" value="Genomic_DNA"/>
</dbReference>
<reference evidence="3" key="1">
    <citation type="submission" date="2005-09" db="EMBL/GenBank/DDBJ databases">
        <authorList>
            <person name="Mural R.J."/>
            <person name="Li P.W."/>
            <person name="Adams M.D."/>
            <person name="Amanatides P.G."/>
            <person name="Baden-Tillson H."/>
            <person name="Barnstead M."/>
            <person name="Chin S.H."/>
            <person name="Dew I."/>
            <person name="Evans C.A."/>
            <person name="Ferriera S."/>
            <person name="Flanigan M."/>
            <person name="Fosler C."/>
            <person name="Glodek A."/>
            <person name="Gu Z."/>
            <person name="Holt R.A."/>
            <person name="Jennings D."/>
            <person name="Kraft C.L."/>
            <person name="Lu F."/>
            <person name="Nguyen T."/>
            <person name="Nusskern D.R."/>
            <person name="Pfannkoch C.M."/>
            <person name="Sitter C."/>
            <person name="Sutton G.G."/>
            <person name="Venter J.C."/>
            <person name="Wang Z."/>
            <person name="Woodage T."/>
            <person name="Zheng X.H."/>
            <person name="Zhong F."/>
        </authorList>
    </citation>
    <scope>NUCLEOTIDE SEQUENCE [LARGE SCALE GENOMIC DNA]</scope>
    <source>
        <strain>BN</strain>
        <strain evidence="3">Sprague-Dawley</strain>
    </source>
</reference>